<accession>A0A5N6NY48</accession>
<evidence type="ECO:0000313" key="3">
    <source>
        <dbReference type="Proteomes" id="UP000326396"/>
    </source>
</evidence>
<feature type="compositionally biased region" description="Gly residues" evidence="1">
    <location>
        <begin position="69"/>
        <end position="83"/>
    </location>
</feature>
<sequence length="242" mass="26123">MSSSMAISSTVLSFSKNLPKFKRHLSLLPPPSFSGCTGGSSRRPCSIKLTNDQRKFLTLVAFSGDGNGNGSGRSFGGDGSGGDGNEKEALMALPEGDRSSDSIPEAEMFVGFDAVKRWLLQFGEVKESFLAVVDPLFLEDVVMKVGVRLLIKVGRSYDPNPVMFVGLDLLSDPLFVAKIVMEFGAGLFTEVVTFKVGGILDGIPMDMGPVIKRMIHFGGSTGDNFWDKYRAMKCGSNRLTMI</sequence>
<dbReference type="EMBL" id="SZYD01000008">
    <property type="protein sequence ID" value="KAD5508489.1"/>
    <property type="molecule type" value="Genomic_DNA"/>
</dbReference>
<gene>
    <name evidence="2" type="ORF">E3N88_16192</name>
</gene>
<proteinExistence type="predicted"/>
<organism evidence="2 3">
    <name type="scientific">Mikania micrantha</name>
    <name type="common">bitter vine</name>
    <dbReference type="NCBI Taxonomy" id="192012"/>
    <lineage>
        <taxon>Eukaryota</taxon>
        <taxon>Viridiplantae</taxon>
        <taxon>Streptophyta</taxon>
        <taxon>Embryophyta</taxon>
        <taxon>Tracheophyta</taxon>
        <taxon>Spermatophyta</taxon>
        <taxon>Magnoliopsida</taxon>
        <taxon>eudicotyledons</taxon>
        <taxon>Gunneridae</taxon>
        <taxon>Pentapetalae</taxon>
        <taxon>asterids</taxon>
        <taxon>campanulids</taxon>
        <taxon>Asterales</taxon>
        <taxon>Asteraceae</taxon>
        <taxon>Asteroideae</taxon>
        <taxon>Heliantheae alliance</taxon>
        <taxon>Eupatorieae</taxon>
        <taxon>Mikania</taxon>
    </lineage>
</organism>
<comment type="caution">
    <text evidence="2">The sequence shown here is derived from an EMBL/GenBank/DDBJ whole genome shotgun (WGS) entry which is preliminary data.</text>
</comment>
<name>A0A5N6NY48_9ASTR</name>
<reference evidence="2 3" key="1">
    <citation type="submission" date="2019-05" db="EMBL/GenBank/DDBJ databases">
        <title>Mikania micrantha, genome provides insights into the molecular mechanism of rapid growth.</title>
        <authorList>
            <person name="Liu B."/>
        </authorList>
    </citation>
    <scope>NUCLEOTIDE SEQUENCE [LARGE SCALE GENOMIC DNA]</scope>
    <source>
        <strain evidence="2">NLD-2019</strain>
        <tissue evidence="2">Leaf</tissue>
    </source>
</reference>
<dbReference type="Proteomes" id="UP000326396">
    <property type="component" value="Linkage Group LG16"/>
</dbReference>
<evidence type="ECO:0000256" key="1">
    <source>
        <dbReference type="SAM" id="MobiDB-lite"/>
    </source>
</evidence>
<feature type="region of interest" description="Disordered" evidence="1">
    <location>
        <begin position="69"/>
        <end position="88"/>
    </location>
</feature>
<protein>
    <submittedName>
        <fullName evidence="2">Uncharacterized protein</fullName>
    </submittedName>
</protein>
<evidence type="ECO:0000313" key="2">
    <source>
        <dbReference type="EMBL" id="KAD5508489.1"/>
    </source>
</evidence>
<keyword evidence="3" id="KW-1185">Reference proteome</keyword>
<dbReference type="AlphaFoldDB" id="A0A5N6NY48"/>